<name>L1J6Z7_GUITC</name>
<gene>
    <name evidence="2" type="ORF">GUITHDRAFT_110301</name>
</gene>
<evidence type="ECO:0008006" key="5">
    <source>
        <dbReference type="Google" id="ProtNLM"/>
    </source>
</evidence>
<dbReference type="EnsemblProtists" id="EKX43850">
    <property type="protein sequence ID" value="EKX43850"/>
    <property type="gene ID" value="GUITHDRAFT_110301"/>
</dbReference>
<proteinExistence type="predicted"/>
<dbReference type="Proteomes" id="UP000011087">
    <property type="component" value="Unassembled WGS sequence"/>
</dbReference>
<dbReference type="OrthoDB" id="2443807at2759"/>
<reference evidence="3" key="3">
    <citation type="submission" date="2015-06" db="UniProtKB">
        <authorList>
            <consortium name="EnsemblProtists"/>
        </authorList>
    </citation>
    <scope>IDENTIFICATION</scope>
</reference>
<evidence type="ECO:0000313" key="4">
    <source>
        <dbReference type="Proteomes" id="UP000011087"/>
    </source>
</evidence>
<dbReference type="PaxDb" id="55529-EKX43850"/>
<protein>
    <recommendedName>
        <fullName evidence="5">NACHT domain-containing protein</fullName>
    </recommendedName>
</protein>
<dbReference type="GeneID" id="17300434"/>
<dbReference type="GO" id="GO:0009507">
    <property type="term" value="C:chloroplast"/>
    <property type="evidence" value="ECO:0007669"/>
    <property type="project" value="UniProtKB-SubCell"/>
</dbReference>
<evidence type="ECO:0000313" key="3">
    <source>
        <dbReference type="EnsemblProtists" id="EKX43850"/>
    </source>
</evidence>
<organism evidence="2">
    <name type="scientific">Guillardia theta (strain CCMP2712)</name>
    <name type="common">Cryptophyte</name>
    <dbReference type="NCBI Taxonomy" id="905079"/>
    <lineage>
        <taxon>Eukaryota</taxon>
        <taxon>Cryptophyceae</taxon>
        <taxon>Pyrenomonadales</taxon>
        <taxon>Geminigeraceae</taxon>
        <taxon>Guillardia</taxon>
    </lineage>
</organism>
<accession>L1J6Z7</accession>
<dbReference type="InterPro" id="IPR027417">
    <property type="entry name" value="P-loop_NTPase"/>
</dbReference>
<dbReference type="HOGENOM" id="CLU_580707_0_0_1"/>
<evidence type="ECO:0000313" key="2">
    <source>
        <dbReference type="EMBL" id="EKX43850.1"/>
    </source>
</evidence>
<dbReference type="AlphaFoldDB" id="L1J6Z7"/>
<comment type="subcellular location">
    <subcellularLocation>
        <location evidence="1">Plastid</location>
        <location evidence="1">Chloroplast</location>
    </subcellularLocation>
</comment>
<dbReference type="SUPFAM" id="SSF52540">
    <property type="entry name" value="P-loop containing nucleoside triphosphate hydrolases"/>
    <property type="match status" value="1"/>
</dbReference>
<reference evidence="2 4" key="1">
    <citation type="journal article" date="2012" name="Nature">
        <title>Algal genomes reveal evolutionary mosaicism and the fate of nucleomorphs.</title>
        <authorList>
            <consortium name="DOE Joint Genome Institute"/>
            <person name="Curtis B.A."/>
            <person name="Tanifuji G."/>
            <person name="Burki F."/>
            <person name="Gruber A."/>
            <person name="Irimia M."/>
            <person name="Maruyama S."/>
            <person name="Arias M.C."/>
            <person name="Ball S.G."/>
            <person name="Gile G.H."/>
            <person name="Hirakawa Y."/>
            <person name="Hopkins J.F."/>
            <person name="Kuo A."/>
            <person name="Rensing S.A."/>
            <person name="Schmutz J."/>
            <person name="Symeonidi A."/>
            <person name="Elias M."/>
            <person name="Eveleigh R.J."/>
            <person name="Herman E.K."/>
            <person name="Klute M.J."/>
            <person name="Nakayama T."/>
            <person name="Obornik M."/>
            <person name="Reyes-Prieto A."/>
            <person name="Armbrust E.V."/>
            <person name="Aves S.J."/>
            <person name="Beiko R.G."/>
            <person name="Coutinho P."/>
            <person name="Dacks J.B."/>
            <person name="Durnford D.G."/>
            <person name="Fast N.M."/>
            <person name="Green B.R."/>
            <person name="Grisdale C.J."/>
            <person name="Hempel F."/>
            <person name="Henrissat B."/>
            <person name="Hoppner M.P."/>
            <person name="Ishida K."/>
            <person name="Kim E."/>
            <person name="Koreny L."/>
            <person name="Kroth P.G."/>
            <person name="Liu Y."/>
            <person name="Malik S.B."/>
            <person name="Maier U.G."/>
            <person name="McRose D."/>
            <person name="Mock T."/>
            <person name="Neilson J.A."/>
            <person name="Onodera N.T."/>
            <person name="Poole A.M."/>
            <person name="Pritham E.J."/>
            <person name="Richards T.A."/>
            <person name="Rocap G."/>
            <person name="Roy S.W."/>
            <person name="Sarai C."/>
            <person name="Schaack S."/>
            <person name="Shirato S."/>
            <person name="Slamovits C.H."/>
            <person name="Spencer D.F."/>
            <person name="Suzuki S."/>
            <person name="Worden A.Z."/>
            <person name="Zauner S."/>
            <person name="Barry K."/>
            <person name="Bell C."/>
            <person name="Bharti A.K."/>
            <person name="Crow J.A."/>
            <person name="Grimwood J."/>
            <person name="Kramer R."/>
            <person name="Lindquist E."/>
            <person name="Lucas S."/>
            <person name="Salamov A."/>
            <person name="McFadden G.I."/>
            <person name="Lane C.E."/>
            <person name="Keeling P.J."/>
            <person name="Gray M.W."/>
            <person name="Grigoriev I.V."/>
            <person name="Archibald J.M."/>
        </authorList>
    </citation>
    <scope>NUCLEOTIDE SEQUENCE</scope>
    <source>
        <strain evidence="2 4">CCMP2712</strain>
    </source>
</reference>
<reference evidence="4" key="2">
    <citation type="submission" date="2012-11" db="EMBL/GenBank/DDBJ databases">
        <authorList>
            <person name="Kuo A."/>
            <person name="Curtis B.A."/>
            <person name="Tanifuji G."/>
            <person name="Burki F."/>
            <person name="Gruber A."/>
            <person name="Irimia M."/>
            <person name="Maruyama S."/>
            <person name="Arias M.C."/>
            <person name="Ball S.G."/>
            <person name="Gile G.H."/>
            <person name="Hirakawa Y."/>
            <person name="Hopkins J.F."/>
            <person name="Rensing S.A."/>
            <person name="Schmutz J."/>
            <person name="Symeonidi A."/>
            <person name="Elias M."/>
            <person name="Eveleigh R.J."/>
            <person name="Herman E.K."/>
            <person name="Klute M.J."/>
            <person name="Nakayama T."/>
            <person name="Obornik M."/>
            <person name="Reyes-Prieto A."/>
            <person name="Armbrust E.V."/>
            <person name="Aves S.J."/>
            <person name="Beiko R.G."/>
            <person name="Coutinho P."/>
            <person name="Dacks J.B."/>
            <person name="Durnford D.G."/>
            <person name="Fast N.M."/>
            <person name="Green B.R."/>
            <person name="Grisdale C."/>
            <person name="Hempe F."/>
            <person name="Henrissat B."/>
            <person name="Hoppner M.P."/>
            <person name="Ishida K.-I."/>
            <person name="Kim E."/>
            <person name="Koreny L."/>
            <person name="Kroth P.G."/>
            <person name="Liu Y."/>
            <person name="Malik S.-B."/>
            <person name="Maier U.G."/>
            <person name="McRose D."/>
            <person name="Mock T."/>
            <person name="Neilson J.A."/>
            <person name="Onodera N.T."/>
            <person name="Poole A.M."/>
            <person name="Pritham E.J."/>
            <person name="Richards T.A."/>
            <person name="Rocap G."/>
            <person name="Roy S.W."/>
            <person name="Sarai C."/>
            <person name="Schaack S."/>
            <person name="Shirato S."/>
            <person name="Slamovits C.H."/>
            <person name="Spencer D.F."/>
            <person name="Suzuki S."/>
            <person name="Worden A.Z."/>
            <person name="Zauner S."/>
            <person name="Barry K."/>
            <person name="Bell C."/>
            <person name="Bharti A.K."/>
            <person name="Crow J.A."/>
            <person name="Grimwood J."/>
            <person name="Kramer R."/>
            <person name="Lindquist E."/>
            <person name="Lucas S."/>
            <person name="Salamov A."/>
            <person name="McFadden G.I."/>
            <person name="Lane C.E."/>
            <person name="Keeling P.J."/>
            <person name="Gray M.W."/>
            <person name="Grigoriev I.V."/>
            <person name="Archibald J.M."/>
        </authorList>
    </citation>
    <scope>NUCLEOTIDE SEQUENCE</scope>
    <source>
        <strain evidence="4">CCMP2712</strain>
    </source>
</reference>
<keyword evidence="4" id="KW-1185">Reference proteome</keyword>
<dbReference type="EMBL" id="JH993008">
    <property type="protein sequence ID" value="EKX43850.1"/>
    <property type="molecule type" value="Genomic_DNA"/>
</dbReference>
<dbReference type="KEGG" id="gtt:GUITHDRAFT_110301"/>
<dbReference type="Gene3D" id="3.40.50.300">
    <property type="entry name" value="P-loop containing nucleotide triphosphate hydrolases"/>
    <property type="match status" value="1"/>
</dbReference>
<evidence type="ECO:0000256" key="1">
    <source>
        <dbReference type="ARBA" id="ARBA00004229"/>
    </source>
</evidence>
<sequence>MVTSQSPPFMPHKANMIINAWCHSHRYGFADKVDLESGKVVEWTYGSIPKNLREIIKHTLGDFSESVDEAVDCFIETDCTDSDPEFRQAPGVPSSKLLHSFMHDKRKRVLLLLGQAGSGKSTIGMKWVIEMGEAWHADKAYPVYLYLPRCKSVKEYMKDAVGPEKSPVNDQAWRDFLRRHSFFVVMDAYDEMGTTENVVDKLFKELAVSKGIKVIVTCRSGYLKMEGKADPLFWPHGLGGREALQVAWVCPLSWNAKDQISRYIEDQVMKRSHKGLSMEQFEEALKSNPELKSIISTPYSLKVMLTVLPGLFYKRMNKPKSMITRHSMYKEYAKEWYRREWDKLKQNHKLAELAQQAEVDDGNYIRWYSRAAQQLCLHMLRQRNIIIRHKSGGIFLSEPPFNLSMRQGHVEKELGYWLLRGCLTRLKTNKLGDILEVSFVHDTVRSFSLPRIPLRSFALVWARKTISCQRV</sequence>
<dbReference type="RefSeq" id="XP_005830830.1">
    <property type="nucleotide sequence ID" value="XM_005830773.1"/>
</dbReference>